<sequence length="131" mass="14812">MSTEPIPGRDQPFGEYFKALRRNLGPMTMREFCSIHNLDHGNLSKMERGLLPPPRTTEKISVLAVAVGLKPETPEWQDFVDRAYASRGEIPPDLATEEAIVNRLPVLFRSLRGGPVTEEEVRLLMQLIRNS</sequence>
<dbReference type="RefSeq" id="WP_170035352.1">
    <property type="nucleotide sequence ID" value="NZ_JACHIA010000011.1"/>
</dbReference>
<dbReference type="AlphaFoldDB" id="A0A841H1N9"/>
<organism evidence="1 2">
    <name type="scientific">Longimicrobium terrae</name>
    <dbReference type="NCBI Taxonomy" id="1639882"/>
    <lineage>
        <taxon>Bacteria</taxon>
        <taxon>Pseudomonadati</taxon>
        <taxon>Gemmatimonadota</taxon>
        <taxon>Longimicrobiia</taxon>
        <taxon>Longimicrobiales</taxon>
        <taxon>Longimicrobiaceae</taxon>
        <taxon>Longimicrobium</taxon>
    </lineage>
</organism>
<comment type="caution">
    <text evidence="1">The sequence shown here is derived from an EMBL/GenBank/DDBJ whole genome shotgun (WGS) entry which is preliminary data.</text>
</comment>
<evidence type="ECO:0008006" key="3">
    <source>
        <dbReference type="Google" id="ProtNLM"/>
    </source>
</evidence>
<evidence type="ECO:0000313" key="1">
    <source>
        <dbReference type="EMBL" id="MBB6071902.1"/>
    </source>
</evidence>
<proteinExistence type="predicted"/>
<dbReference type="EMBL" id="JACHIA010000011">
    <property type="protein sequence ID" value="MBB6071902.1"/>
    <property type="molecule type" value="Genomic_DNA"/>
</dbReference>
<dbReference type="Proteomes" id="UP000582837">
    <property type="component" value="Unassembled WGS sequence"/>
</dbReference>
<protein>
    <recommendedName>
        <fullName evidence="3">HTH cro/C1-type domain-containing protein</fullName>
    </recommendedName>
</protein>
<accession>A0A841H1N9</accession>
<reference evidence="1 2" key="1">
    <citation type="submission" date="2020-08" db="EMBL/GenBank/DDBJ databases">
        <title>Genomic Encyclopedia of Type Strains, Phase IV (KMG-IV): sequencing the most valuable type-strain genomes for metagenomic binning, comparative biology and taxonomic classification.</title>
        <authorList>
            <person name="Goeker M."/>
        </authorList>
    </citation>
    <scope>NUCLEOTIDE SEQUENCE [LARGE SCALE GENOMIC DNA]</scope>
    <source>
        <strain evidence="1 2">DSM 29007</strain>
    </source>
</reference>
<gene>
    <name evidence="1" type="ORF">HNQ61_003562</name>
</gene>
<evidence type="ECO:0000313" key="2">
    <source>
        <dbReference type="Proteomes" id="UP000582837"/>
    </source>
</evidence>
<name>A0A841H1N9_9BACT</name>
<keyword evidence="2" id="KW-1185">Reference proteome</keyword>